<name>A0A4Z2E4P8_9TELE</name>
<gene>
    <name evidence="2" type="ORF">EYF80_066149</name>
</gene>
<comment type="caution">
    <text evidence="2">The sequence shown here is derived from an EMBL/GenBank/DDBJ whole genome shotgun (WGS) entry which is preliminary data.</text>
</comment>
<dbReference type="Proteomes" id="UP000314294">
    <property type="component" value="Unassembled WGS sequence"/>
</dbReference>
<protein>
    <submittedName>
        <fullName evidence="2">Uncharacterized protein</fullName>
    </submittedName>
</protein>
<reference evidence="2 3" key="1">
    <citation type="submission" date="2019-03" db="EMBL/GenBank/DDBJ databases">
        <title>First draft genome of Liparis tanakae, snailfish: a comprehensive survey of snailfish specific genes.</title>
        <authorList>
            <person name="Kim W."/>
            <person name="Song I."/>
            <person name="Jeong J.-H."/>
            <person name="Kim D."/>
            <person name="Kim S."/>
            <person name="Ryu S."/>
            <person name="Song J.Y."/>
            <person name="Lee S.K."/>
        </authorList>
    </citation>
    <scope>NUCLEOTIDE SEQUENCE [LARGE SCALE GENOMIC DNA]</scope>
    <source>
        <tissue evidence="2">Muscle</tissue>
    </source>
</reference>
<accession>A0A4Z2E4P8</accession>
<evidence type="ECO:0000313" key="2">
    <source>
        <dbReference type="EMBL" id="TNN23729.1"/>
    </source>
</evidence>
<evidence type="ECO:0000256" key="1">
    <source>
        <dbReference type="SAM" id="MobiDB-lite"/>
    </source>
</evidence>
<organism evidence="2 3">
    <name type="scientific">Liparis tanakae</name>
    <name type="common">Tanaka's snailfish</name>
    <dbReference type="NCBI Taxonomy" id="230148"/>
    <lineage>
        <taxon>Eukaryota</taxon>
        <taxon>Metazoa</taxon>
        <taxon>Chordata</taxon>
        <taxon>Craniata</taxon>
        <taxon>Vertebrata</taxon>
        <taxon>Euteleostomi</taxon>
        <taxon>Actinopterygii</taxon>
        <taxon>Neopterygii</taxon>
        <taxon>Teleostei</taxon>
        <taxon>Neoteleostei</taxon>
        <taxon>Acanthomorphata</taxon>
        <taxon>Eupercaria</taxon>
        <taxon>Perciformes</taxon>
        <taxon>Cottioidei</taxon>
        <taxon>Cottales</taxon>
        <taxon>Liparidae</taxon>
        <taxon>Liparis</taxon>
    </lineage>
</organism>
<keyword evidence="3" id="KW-1185">Reference proteome</keyword>
<dbReference type="AlphaFoldDB" id="A0A4Z2E4P8"/>
<evidence type="ECO:0000313" key="3">
    <source>
        <dbReference type="Proteomes" id="UP000314294"/>
    </source>
</evidence>
<dbReference type="EMBL" id="SRLO01017551">
    <property type="protein sequence ID" value="TNN23729.1"/>
    <property type="molecule type" value="Genomic_DNA"/>
</dbReference>
<sequence length="79" mass="8598">MDDQTLTVVSNFNLSRPAGSLRPAAVWERRAGSAALATIEQAVMWLAGHTQVQLHQEADASTADASRTKRIYIDNQSNS</sequence>
<feature type="region of interest" description="Disordered" evidence="1">
    <location>
        <begin position="56"/>
        <end position="79"/>
    </location>
</feature>
<proteinExistence type="predicted"/>